<name>A0A0A0M8T5_9GAMM</name>
<comment type="caution">
    <text evidence="6">The sequence shown here is derived from an EMBL/GenBank/DDBJ whole genome shotgun (WGS) entry which is preliminary data.</text>
</comment>
<dbReference type="Pfam" id="PF01510">
    <property type="entry name" value="Amidase_2"/>
    <property type="match status" value="1"/>
</dbReference>
<dbReference type="InterPro" id="IPR051206">
    <property type="entry name" value="NAMLAA_amidase_2"/>
</dbReference>
<evidence type="ECO:0000259" key="5">
    <source>
        <dbReference type="Pfam" id="PF01510"/>
    </source>
</evidence>
<dbReference type="EMBL" id="AVBH01000016">
    <property type="protein sequence ID" value="KGO99433.1"/>
    <property type="molecule type" value="Genomic_DNA"/>
</dbReference>
<feature type="domain" description="N-acetylmuramoyl-L-alanine amidase" evidence="5">
    <location>
        <begin position="31"/>
        <end position="190"/>
    </location>
</feature>
<evidence type="ECO:0000256" key="2">
    <source>
        <dbReference type="ARBA" id="ARBA00011901"/>
    </source>
</evidence>
<dbReference type="PANTHER" id="PTHR30417">
    <property type="entry name" value="N-ACETYLMURAMOYL-L-ALANINE AMIDASE AMID"/>
    <property type="match status" value="1"/>
</dbReference>
<proteinExistence type="predicted"/>
<keyword evidence="3" id="KW-0378">Hydrolase</keyword>
<dbReference type="eggNOG" id="COG3023">
    <property type="taxonomic scope" value="Bacteria"/>
</dbReference>
<dbReference type="RefSeq" id="WP_027068670.1">
    <property type="nucleotide sequence ID" value="NZ_AUHT01000004.1"/>
</dbReference>
<dbReference type="STRING" id="1385515.GCA_000423325_00060"/>
<reference evidence="6 7" key="1">
    <citation type="submission" date="2013-08" db="EMBL/GenBank/DDBJ databases">
        <title>Genomic analysis of Lysobacter defluvii.</title>
        <authorList>
            <person name="Wang Q."/>
            <person name="Wang G."/>
        </authorList>
    </citation>
    <scope>NUCLEOTIDE SEQUENCE [LARGE SCALE GENOMIC DNA]</scope>
    <source>
        <strain evidence="6 7">IMMIB APB-9</strain>
    </source>
</reference>
<dbReference type="InterPro" id="IPR036505">
    <property type="entry name" value="Amidase/PGRP_sf"/>
</dbReference>
<dbReference type="GO" id="GO:0008745">
    <property type="term" value="F:N-acetylmuramoyl-L-alanine amidase activity"/>
    <property type="evidence" value="ECO:0007669"/>
    <property type="project" value="UniProtKB-EC"/>
</dbReference>
<dbReference type="OrthoDB" id="8844265at2"/>
<dbReference type="GO" id="GO:0009253">
    <property type="term" value="P:peptidoglycan catabolic process"/>
    <property type="evidence" value="ECO:0007669"/>
    <property type="project" value="InterPro"/>
</dbReference>
<evidence type="ECO:0000313" key="7">
    <source>
        <dbReference type="Proteomes" id="UP000030003"/>
    </source>
</evidence>
<dbReference type="AlphaFoldDB" id="A0A0A0M8T5"/>
<dbReference type="SUPFAM" id="SSF55846">
    <property type="entry name" value="N-acetylmuramoyl-L-alanine amidase-like"/>
    <property type="match status" value="1"/>
</dbReference>
<organism evidence="6 7">
    <name type="scientific">Lysobacter defluvii IMMIB APB-9 = DSM 18482</name>
    <dbReference type="NCBI Taxonomy" id="1385515"/>
    <lineage>
        <taxon>Bacteria</taxon>
        <taxon>Pseudomonadati</taxon>
        <taxon>Pseudomonadota</taxon>
        <taxon>Gammaproteobacteria</taxon>
        <taxon>Lysobacterales</taxon>
        <taxon>Lysobacteraceae</taxon>
        <taxon>Novilysobacter</taxon>
    </lineage>
</organism>
<dbReference type="PANTHER" id="PTHR30417:SF1">
    <property type="entry name" value="N-ACETYLMURAMOYL-L-ALANINE AMIDASE AMID"/>
    <property type="match status" value="1"/>
</dbReference>
<sequence length="203" mass="22805">MFRIDEDGMVRSALIEARRYTSLERGDMPVVNGIVVHQTGGSTAQSTFNSYANSTVGAHFLIDKDGAIYQTASLYKRANHVGLLRSRCLERHNCQPAELKRLQAATLRQRSTMEHGKAFPDRFPSNRDSIGVELVGEYNRNPEFGTVRGADEYLYVPVTDEQNAALRWLVGELRRLLSVAAEEVYRHPQVSYKTPTEAATASW</sequence>
<gene>
    <name evidence="6" type="ORF">N791_07820</name>
</gene>
<dbReference type="InterPro" id="IPR002502">
    <property type="entry name" value="Amidase_domain"/>
</dbReference>
<evidence type="ECO:0000256" key="3">
    <source>
        <dbReference type="ARBA" id="ARBA00022801"/>
    </source>
</evidence>
<accession>A0A0A0M8T5</accession>
<keyword evidence="7" id="KW-1185">Reference proteome</keyword>
<dbReference type="Proteomes" id="UP000030003">
    <property type="component" value="Unassembled WGS sequence"/>
</dbReference>
<dbReference type="GO" id="GO:0071555">
    <property type="term" value="P:cell wall organization"/>
    <property type="evidence" value="ECO:0007669"/>
    <property type="project" value="UniProtKB-KW"/>
</dbReference>
<protein>
    <recommendedName>
        <fullName evidence="2">N-acetylmuramoyl-L-alanine amidase</fullName>
        <ecNumber evidence="2">3.5.1.28</ecNumber>
    </recommendedName>
</protein>
<evidence type="ECO:0000313" key="6">
    <source>
        <dbReference type="EMBL" id="KGO99433.1"/>
    </source>
</evidence>
<dbReference type="CDD" id="cd06583">
    <property type="entry name" value="PGRP"/>
    <property type="match status" value="1"/>
</dbReference>
<dbReference type="EC" id="3.5.1.28" evidence="2"/>
<keyword evidence="4" id="KW-0961">Cell wall biogenesis/degradation</keyword>
<evidence type="ECO:0000256" key="1">
    <source>
        <dbReference type="ARBA" id="ARBA00001561"/>
    </source>
</evidence>
<dbReference type="GO" id="GO:0009254">
    <property type="term" value="P:peptidoglycan turnover"/>
    <property type="evidence" value="ECO:0007669"/>
    <property type="project" value="TreeGrafter"/>
</dbReference>
<evidence type="ECO:0000256" key="4">
    <source>
        <dbReference type="ARBA" id="ARBA00023316"/>
    </source>
</evidence>
<dbReference type="Gene3D" id="3.40.80.10">
    <property type="entry name" value="Peptidoglycan recognition protein-like"/>
    <property type="match status" value="1"/>
</dbReference>
<comment type="catalytic activity">
    <reaction evidence="1">
        <text>Hydrolyzes the link between N-acetylmuramoyl residues and L-amino acid residues in certain cell-wall glycopeptides.</text>
        <dbReference type="EC" id="3.5.1.28"/>
    </reaction>
</comment>